<dbReference type="AlphaFoldDB" id="A0A2G8KQG8"/>
<proteinExistence type="predicted"/>
<feature type="compositionally biased region" description="Basic and acidic residues" evidence="1">
    <location>
        <begin position="157"/>
        <end position="172"/>
    </location>
</feature>
<keyword evidence="3" id="KW-1185">Reference proteome</keyword>
<evidence type="ECO:0000256" key="1">
    <source>
        <dbReference type="SAM" id="MobiDB-lite"/>
    </source>
</evidence>
<dbReference type="Proteomes" id="UP000230750">
    <property type="component" value="Unassembled WGS sequence"/>
</dbReference>
<protein>
    <submittedName>
        <fullName evidence="2">Uncharacterized protein</fullName>
    </submittedName>
</protein>
<accession>A0A2G8KQG8</accession>
<organism evidence="2 3">
    <name type="scientific">Stichopus japonicus</name>
    <name type="common">Sea cucumber</name>
    <dbReference type="NCBI Taxonomy" id="307972"/>
    <lineage>
        <taxon>Eukaryota</taxon>
        <taxon>Metazoa</taxon>
        <taxon>Echinodermata</taxon>
        <taxon>Eleutherozoa</taxon>
        <taxon>Echinozoa</taxon>
        <taxon>Holothuroidea</taxon>
        <taxon>Aspidochirotacea</taxon>
        <taxon>Aspidochirotida</taxon>
        <taxon>Stichopodidae</taxon>
        <taxon>Apostichopus</taxon>
    </lineage>
</organism>
<name>A0A2G8KQG8_STIJA</name>
<gene>
    <name evidence="2" type="ORF">BSL78_12865</name>
</gene>
<sequence>HEQTYLHGVRLCSFSIMEFPSNHPALVPHSSFHQIEHATAIPSLDYRNNHLTFAQEKHFPTPDPPYGLYYTPSFPREVTENFQQFLPALTSSHSNEQEVRKCLGCVNHDECDMFKPMPLRLPLDREAGDNQRPLKKIKLDNLESKTEQPFHSGKSCNELRKPAVAEAPKRESSNQTGQDVRSSPGHIDFTKSLQSSNNSQSTPEYTVKQEVSTEETKDNRDVEREKSTAGIDKKLGRSHNPSLNLSPNCGLFLHKSSTSTVKDEASHLARSDEMTIEDFVHKCPTSKRHEFNNAVATELFPLKQFLFPSKRAFLSYLTEQQKWRWDFYQAYVDVATVQ</sequence>
<dbReference type="EMBL" id="MRZV01000427">
    <property type="protein sequence ID" value="PIK50251.1"/>
    <property type="molecule type" value="Genomic_DNA"/>
</dbReference>
<feature type="non-terminal residue" evidence="2">
    <location>
        <position position="1"/>
    </location>
</feature>
<feature type="region of interest" description="Disordered" evidence="1">
    <location>
        <begin position="122"/>
        <end position="242"/>
    </location>
</feature>
<feature type="compositionally biased region" description="Basic and acidic residues" evidence="1">
    <location>
        <begin position="214"/>
        <end position="235"/>
    </location>
</feature>
<evidence type="ECO:0000313" key="3">
    <source>
        <dbReference type="Proteomes" id="UP000230750"/>
    </source>
</evidence>
<comment type="caution">
    <text evidence="2">The sequence shown here is derived from an EMBL/GenBank/DDBJ whole genome shotgun (WGS) entry which is preliminary data.</text>
</comment>
<evidence type="ECO:0000313" key="2">
    <source>
        <dbReference type="EMBL" id="PIK50251.1"/>
    </source>
</evidence>
<reference evidence="2 3" key="1">
    <citation type="journal article" date="2017" name="PLoS Biol.">
        <title>The sea cucumber genome provides insights into morphological evolution and visceral regeneration.</title>
        <authorList>
            <person name="Zhang X."/>
            <person name="Sun L."/>
            <person name="Yuan J."/>
            <person name="Sun Y."/>
            <person name="Gao Y."/>
            <person name="Zhang L."/>
            <person name="Li S."/>
            <person name="Dai H."/>
            <person name="Hamel J.F."/>
            <person name="Liu C."/>
            <person name="Yu Y."/>
            <person name="Liu S."/>
            <person name="Lin W."/>
            <person name="Guo K."/>
            <person name="Jin S."/>
            <person name="Xu P."/>
            <person name="Storey K.B."/>
            <person name="Huan P."/>
            <person name="Zhang T."/>
            <person name="Zhou Y."/>
            <person name="Zhang J."/>
            <person name="Lin C."/>
            <person name="Li X."/>
            <person name="Xing L."/>
            <person name="Huo D."/>
            <person name="Sun M."/>
            <person name="Wang L."/>
            <person name="Mercier A."/>
            <person name="Li F."/>
            <person name="Yang H."/>
            <person name="Xiang J."/>
        </authorList>
    </citation>
    <scope>NUCLEOTIDE SEQUENCE [LARGE SCALE GENOMIC DNA]</scope>
    <source>
        <strain evidence="2">Shaxun</strain>
        <tissue evidence="2">Muscle</tissue>
    </source>
</reference>
<feature type="compositionally biased region" description="Basic and acidic residues" evidence="1">
    <location>
        <begin position="137"/>
        <end position="148"/>
    </location>
</feature>
<feature type="compositionally biased region" description="Polar residues" evidence="1">
    <location>
        <begin position="191"/>
        <end position="204"/>
    </location>
</feature>